<accession>A0A7R7HZC8</accession>
<evidence type="ECO:0000313" key="1">
    <source>
        <dbReference type="EMBL" id="BCJ38197.1"/>
    </source>
</evidence>
<reference evidence="1 2" key="1">
    <citation type="submission" date="2020-08" db="EMBL/GenBank/DDBJ databases">
        <title>Whole genome shotgun sequence of Actinocatenispora thailandica NBRC 105041.</title>
        <authorList>
            <person name="Komaki H."/>
            <person name="Tamura T."/>
        </authorList>
    </citation>
    <scope>NUCLEOTIDE SEQUENCE [LARGE SCALE GENOMIC DNA]</scope>
    <source>
        <strain evidence="1 2">NBRC 105041</strain>
    </source>
</reference>
<organism evidence="1 2">
    <name type="scientific">Actinocatenispora thailandica</name>
    <dbReference type="NCBI Taxonomy" id="227318"/>
    <lineage>
        <taxon>Bacteria</taxon>
        <taxon>Bacillati</taxon>
        <taxon>Actinomycetota</taxon>
        <taxon>Actinomycetes</taxon>
        <taxon>Micromonosporales</taxon>
        <taxon>Micromonosporaceae</taxon>
        <taxon>Actinocatenispora</taxon>
    </lineage>
</organism>
<dbReference type="RefSeq" id="WP_203964272.1">
    <property type="nucleotide sequence ID" value="NZ_AP023355.1"/>
</dbReference>
<dbReference type="Proteomes" id="UP000611640">
    <property type="component" value="Chromosome"/>
</dbReference>
<evidence type="ECO:0000313" key="2">
    <source>
        <dbReference type="Proteomes" id="UP000611640"/>
    </source>
</evidence>
<protein>
    <submittedName>
        <fullName evidence="1">Uncharacterized protein</fullName>
    </submittedName>
</protein>
<dbReference type="AlphaFoldDB" id="A0A7R7HZC8"/>
<dbReference type="KEGG" id="atl:Athai_57000"/>
<proteinExistence type="predicted"/>
<sequence length="120" mass="14066">MVRDGYYARWRDQEFDASPDGDRVRLYTKEPTAGFEQIGAQRYLRVVPRGDVAELGYLTVRCRWRDQPFQVIGEHGSWYRVEYLGELPPPDGLNLTEFDRGVHQAWAKRDEVSELSEERS</sequence>
<dbReference type="EMBL" id="AP023355">
    <property type="protein sequence ID" value="BCJ38197.1"/>
    <property type="molecule type" value="Genomic_DNA"/>
</dbReference>
<gene>
    <name evidence="1" type="ORF">Athai_57000</name>
</gene>
<name>A0A7R7HZC8_9ACTN</name>
<keyword evidence="2" id="KW-1185">Reference proteome</keyword>